<reference evidence="1" key="1">
    <citation type="journal article" date="2021" name="Proc. Natl. Acad. Sci. U.S.A.">
        <title>A Catalog of Tens of Thousands of Viruses from Human Metagenomes Reveals Hidden Associations with Chronic Diseases.</title>
        <authorList>
            <person name="Tisza M.J."/>
            <person name="Buck C.B."/>
        </authorList>
    </citation>
    <scope>NUCLEOTIDE SEQUENCE</scope>
    <source>
        <strain evidence="1">CtoqT5</strain>
    </source>
</reference>
<name>A0A8S5MPN9_9CAUD</name>
<organism evidence="1">
    <name type="scientific">Podoviridae sp. ctoqT5</name>
    <dbReference type="NCBI Taxonomy" id="2826577"/>
    <lineage>
        <taxon>Viruses</taxon>
        <taxon>Duplodnaviria</taxon>
        <taxon>Heunggongvirae</taxon>
        <taxon>Uroviricota</taxon>
        <taxon>Caudoviricetes</taxon>
    </lineage>
</organism>
<sequence>MFNSMYPMQAMQQQTQQSIQYVNGIESANAYRVMPNQQVMLMDSNMPRFYIKTADASGFATVKAYDFVEAKQEKPEEYVKRSEFEELKTYLSKILQNPSTGENKDD</sequence>
<dbReference type="EMBL" id="BK014952">
    <property type="protein sequence ID" value="DAD84130.1"/>
    <property type="molecule type" value="Genomic_DNA"/>
</dbReference>
<proteinExistence type="predicted"/>
<evidence type="ECO:0000313" key="1">
    <source>
        <dbReference type="EMBL" id="DAD84130.1"/>
    </source>
</evidence>
<protein>
    <submittedName>
        <fullName evidence="1">Uncharacterized protein</fullName>
    </submittedName>
</protein>
<accession>A0A8S5MPN9</accession>